<sequence length="92" mass="10556">GRILHESFVMRTLFGTVPNYLLARAYLAVQFFYGYIVTQVPDWQAKRHGLVESILFGFGEYYLTSGDDTQCFTPAAAFVMEAFGEVYFWCES</sequence>
<gene>
    <name evidence="2" type="ORF">OS493_039460</name>
</gene>
<keyword evidence="1" id="KW-0472">Membrane</keyword>
<keyword evidence="3" id="KW-1185">Reference proteome</keyword>
<comment type="caution">
    <text evidence="2">The sequence shown here is derived from an EMBL/GenBank/DDBJ whole genome shotgun (WGS) entry which is preliminary data.</text>
</comment>
<name>A0A9X0D788_9CNID</name>
<evidence type="ECO:0000256" key="1">
    <source>
        <dbReference type="SAM" id="Phobius"/>
    </source>
</evidence>
<dbReference type="EMBL" id="MU825592">
    <property type="protein sequence ID" value="KAJ7388168.1"/>
    <property type="molecule type" value="Genomic_DNA"/>
</dbReference>
<dbReference type="Proteomes" id="UP001163046">
    <property type="component" value="Unassembled WGS sequence"/>
</dbReference>
<keyword evidence="1" id="KW-0812">Transmembrane</keyword>
<feature type="transmembrane region" description="Helical" evidence="1">
    <location>
        <begin position="20"/>
        <end position="38"/>
    </location>
</feature>
<dbReference type="AlphaFoldDB" id="A0A9X0D788"/>
<organism evidence="2 3">
    <name type="scientific">Desmophyllum pertusum</name>
    <dbReference type="NCBI Taxonomy" id="174260"/>
    <lineage>
        <taxon>Eukaryota</taxon>
        <taxon>Metazoa</taxon>
        <taxon>Cnidaria</taxon>
        <taxon>Anthozoa</taxon>
        <taxon>Hexacorallia</taxon>
        <taxon>Scleractinia</taxon>
        <taxon>Caryophylliina</taxon>
        <taxon>Caryophylliidae</taxon>
        <taxon>Desmophyllum</taxon>
    </lineage>
</organism>
<feature type="non-terminal residue" evidence="2">
    <location>
        <position position="1"/>
    </location>
</feature>
<accession>A0A9X0D788</accession>
<evidence type="ECO:0000313" key="3">
    <source>
        <dbReference type="Proteomes" id="UP001163046"/>
    </source>
</evidence>
<proteinExistence type="predicted"/>
<reference evidence="2" key="1">
    <citation type="submission" date="2023-01" db="EMBL/GenBank/DDBJ databases">
        <title>Genome assembly of the deep-sea coral Lophelia pertusa.</title>
        <authorList>
            <person name="Herrera S."/>
            <person name="Cordes E."/>
        </authorList>
    </citation>
    <scope>NUCLEOTIDE SEQUENCE</scope>
    <source>
        <strain evidence="2">USNM1676648</strain>
        <tissue evidence="2">Polyp</tissue>
    </source>
</reference>
<keyword evidence="1" id="KW-1133">Transmembrane helix</keyword>
<evidence type="ECO:0000313" key="2">
    <source>
        <dbReference type="EMBL" id="KAJ7388168.1"/>
    </source>
</evidence>
<protein>
    <submittedName>
        <fullName evidence="2">Uncharacterized protein</fullName>
    </submittedName>
</protein>